<sequence length="284" mass="32169">MIFDTHCHYNDESFDSDRDDLIKGLPGEGVDRICEIGYNLESSEKAVHLAEEYRGTGLSVYSAVGFHPQNANEFNPDSFQKLEELSYSESVVAIGEIGLDYYRLDKRSPIEKEQDEEKKKRGEEVFEDFDPEPAMQKECFISMIELAKKRNLPIVIHSRDAALDSFRIVRDHKAYKNGGIVHCFSYPLEVAKDFVSLGMMIGIGGVLTFTNAKKLKQVAEEIPLEHIVLETDCPYMAPVPVRGTRNYSGNLRYVVDFLADLKGISAEEVIRVTAENGEKVYRIQ</sequence>
<dbReference type="PANTHER" id="PTHR46124:SF2">
    <property type="entry name" value="D-AMINOACYL-TRNA DEACYLASE"/>
    <property type="match status" value="1"/>
</dbReference>
<feature type="binding site" evidence="3">
    <location>
        <position position="182"/>
    </location>
    <ligand>
        <name>a divalent metal cation</name>
        <dbReference type="ChEBI" id="CHEBI:60240"/>
        <label>2</label>
    </ligand>
</feature>
<reference evidence="4" key="1">
    <citation type="submission" date="2011-08" db="EMBL/GenBank/DDBJ databases">
        <authorList>
            <consortium name="The Broad Institute Genome Sequencing Platform"/>
            <person name="Earl A."/>
            <person name="Ward D."/>
            <person name="Feldgarden M."/>
            <person name="Gevers D."/>
            <person name="Sizova M."/>
            <person name="Hazen A."/>
            <person name="Epstein S."/>
            <person name="Young S.K."/>
            <person name="Zeng Q."/>
            <person name="Gargeya S."/>
            <person name="Fitzgerald M."/>
            <person name="Haas B."/>
            <person name="Abouelleil A."/>
            <person name="Alvarado L."/>
            <person name="Arachchi H.M."/>
            <person name="Berlin A."/>
            <person name="Brown A."/>
            <person name="Chapman S.B."/>
            <person name="Chen Z."/>
            <person name="Dunbar C."/>
            <person name="Freedman E."/>
            <person name="Gearin G."/>
            <person name="Gellesch M."/>
            <person name="Goldberg J."/>
            <person name="Griggs A."/>
            <person name="Gujja S."/>
            <person name="Heiman D."/>
            <person name="Howarth C."/>
            <person name="Larson L."/>
            <person name="Lui A."/>
            <person name="MacDonald P.J.P."/>
            <person name="Montmayeur A."/>
            <person name="Murphy C."/>
            <person name="Neiman D."/>
            <person name="Pearson M."/>
            <person name="Priest M."/>
            <person name="Roberts A."/>
            <person name="Saif S."/>
            <person name="Shea T."/>
            <person name="Shenoy N."/>
            <person name="Sisk P."/>
            <person name="Stolte C."/>
            <person name="Sykes S."/>
            <person name="Wortman J."/>
            <person name="Nusbaum C."/>
            <person name="Birren B."/>
        </authorList>
    </citation>
    <scope>NUCLEOTIDE SEQUENCE</scope>
    <source>
        <strain evidence="4">ACB1</strain>
    </source>
</reference>
<dbReference type="EMBL" id="AFZC02000002">
    <property type="protein sequence ID" value="EHL13765.1"/>
    <property type="molecule type" value="Genomic_DNA"/>
</dbReference>
<name>G9WKC3_9FIRM</name>
<dbReference type="GO" id="GO:0046872">
    <property type="term" value="F:metal ion binding"/>
    <property type="evidence" value="ECO:0007669"/>
    <property type="project" value="UniProtKB-KW"/>
</dbReference>
<dbReference type="InterPro" id="IPR015991">
    <property type="entry name" value="TatD/YcfH-like"/>
</dbReference>
<dbReference type="Proteomes" id="UP000018461">
    <property type="component" value="Unassembled WGS sequence"/>
</dbReference>
<proteinExistence type="predicted"/>
<feature type="binding site" evidence="3">
    <location>
        <position position="6"/>
    </location>
    <ligand>
        <name>a divalent metal cation</name>
        <dbReference type="ChEBI" id="CHEBI:60240"/>
        <label>1</label>
    </ligand>
</feature>
<evidence type="ECO:0000256" key="2">
    <source>
        <dbReference type="ARBA" id="ARBA00022801"/>
    </source>
</evidence>
<feature type="binding site" evidence="3">
    <location>
        <position position="157"/>
    </location>
    <ligand>
        <name>a divalent metal cation</name>
        <dbReference type="ChEBI" id="CHEBI:60240"/>
        <label>2</label>
    </ligand>
</feature>
<dbReference type="CDD" id="cd01310">
    <property type="entry name" value="TatD_DNAse"/>
    <property type="match status" value="1"/>
</dbReference>
<dbReference type="InterPro" id="IPR018228">
    <property type="entry name" value="DNase_TatD-rel_CS"/>
</dbReference>
<reference evidence="4" key="2">
    <citation type="submission" date="2013-03" db="EMBL/GenBank/DDBJ databases">
        <title>The Genome Sequence of Oribacterium sp. ACB1.</title>
        <authorList>
            <consortium name="The Broad Institute Genomics Platform"/>
            <consortium name="The Broad Institute Genome Sequencing Center for Infectious Disease"/>
            <person name="Earl A."/>
            <person name="Ward D."/>
            <person name="Feldgarden M."/>
            <person name="Gevers D."/>
            <person name="Sizova M."/>
            <person name="Hazen A."/>
            <person name="Epstein S."/>
            <person name="Walker B."/>
            <person name="Young S."/>
            <person name="Zeng Q."/>
            <person name="Gargeya S."/>
            <person name="Fitzgerald M."/>
            <person name="Haas B."/>
            <person name="Abouelleil A."/>
            <person name="Allen A.W."/>
            <person name="Alvarado L."/>
            <person name="Arachchi H.M."/>
            <person name="Berlin A.M."/>
            <person name="Chapman S.B."/>
            <person name="Gainer-Dewar J."/>
            <person name="Goldberg J."/>
            <person name="Griggs A."/>
            <person name="Gujja S."/>
            <person name="Hansen M."/>
            <person name="Howarth C."/>
            <person name="Imamovic A."/>
            <person name="Ireland A."/>
            <person name="Larimer J."/>
            <person name="McCowan C."/>
            <person name="Murphy C."/>
            <person name="Pearson M."/>
            <person name="Poon T.W."/>
            <person name="Priest M."/>
            <person name="Roberts A."/>
            <person name="Saif S."/>
            <person name="Shea T."/>
            <person name="Sisk P."/>
            <person name="Sykes S."/>
            <person name="Wortman J."/>
            <person name="Nusbaum C."/>
            <person name="Birren B."/>
        </authorList>
    </citation>
    <scope>NUCLEOTIDE SEQUENCE [LARGE SCALE GENOMIC DNA]</scope>
    <source>
        <strain evidence="4">ACB1</strain>
    </source>
</reference>
<protein>
    <submittedName>
        <fullName evidence="4">TatD family hydrolase</fullName>
    </submittedName>
</protein>
<dbReference type="Pfam" id="PF01026">
    <property type="entry name" value="TatD_DNase"/>
    <property type="match status" value="1"/>
</dbReference>
<keyword evidence="5" id="KW-1185">Reference proteome</keyword>
<gene>
    <name evidence="4" type="ORF">HMPREF9625_01830</name>
</gene>
<dbReference type="GO" id="GO:0004536">
    <property type="term" value="F:DNA nuclease activity"/>
    <property type="evidence" value="ECO:0007669"/>
    <property type="project" value="InterPro"/>
</dbReference>
<dbReference type="STRING" id="796943.HMPREF9625_01830"/>
<feature type="binding site" evidence="3">
    <location>
        <position position="232"/>
    </location>
    <ligand>
        <name>a divalent metal cation</name>
        <dbReference type="ChEBI" id="CHEBI:60240"/>
        <label>1</label>
    </ligand>
</feature>
<evidence type="ECO:0000313" key="4">
    <source>
        <dbReference type="EMBL" id="EHL13765.1"/>
    </source>
</evidence>
<dbReference type="AlphaFoldDB" id="G9WKC3"/>
<feature type="binding site" evidence="3">
    <location>
        <position position="8"/>
    </location>
    <ligand>
        <name>a divalent metal cation</name>
        <dbReference type="ChEBI" id="CHEBI:60240"/>
        <label>1</label>
    </ligand>
</feature>
<dbReference type="InterPro" id="IPR001130">
    <property type="entry name" value="TatD-like"/>
</dbReference>
<dbReference type="HOGENOM" id="CLU_031506_4_0_9"/>
<dbReference type="PATRIC" id="fig|796943.3.peg.176"/>
<dbReference type="GO" id="GO:0016788">
    <property type="term" value="F:hydrolase activity, acting on ester bonds"/>
    <property type="evidence" value="ECO:0007669"/>
    <property type="project" value="InterPro"/>
</dbReference>
<dbReference type="Gene3D" id="3.20.20.140">
    <property type="entry name" value="Metal-dependent hydrolases"/>
    <property type="match status" value="1"/>
</dbReference>
<accession>G9WKC3</accession>
<keyword evidence="1 3" id="KW-0479">Metal-binding</keyword>
<dbReference type="PANTHER" id="PTHR46124">
    <property type="entry name" value="D-AMINOACYL-TRNA DEACYLASE"/>
    <property type="match status" value="1"/>
</dbReference>
<dbReference type="NCBIfam" id="TIGR00010">
    <property type="entry name" value="YchF/TatD family DNA exonuclease"/>
    <property type="match status" value="1"/>
</dbReference>
<dbReference type="SUPFAM" id="SSF51556">
    <property type="entry name" value="Metallo-dependent hydrolases"/>
    <property type="match status" value="1"/>
</dbReference>
<dbReference type="PIRSF" id="PIRSF005902">
    <property type="entry name" value="DNase_TatD"/>
    <property type="match status" value="1"/>
</dbReference>
<dbReference type="RefSeq" id="WP_009535669.1">
    <property type="nucleotide sequence ID" value="NZ_KE148312.1"/>
</dbReference>
<comment type="caution">
    <text evidence="4">The sequence shown here is derived from an EMBL/GenBank/DDBJ whole genome shotgun (WGS) entry which is preliminary data.</text>
</comment>
<evidence type="ECO:0000256" key="1">
    <source>
        <dbReference type="ARBA" id="ARBA00022723"/>
    </source>
</evidence>
<dbReference type="GO" id="GO:0005829">
    <property type="term" value="C:cytosol"/>
    <property type="evidence" value="ECO:0007669"/>
    <property type="project" value="TreeGrafter"/>
</dbReference>
<evidence type="ECO:0000256" key="3">
    <source>
        <dbReference type="PIRSR" id="PIRSR005902-1"/>
    </source>
</evidence>
<evidence type="ECO:0000313" key="5">
    <source>
        <dbReference type="Proteomes" id="UP000018461"/>
    </source>
</evidence>
<organism evidence="4 5">
    <name type="scientific">Oribacterium parvum ACB1</name>
    <dbReference type="NCBI Taxonomy" id="796943"/>
    <lineage>
        <taxon>Bacteria</taxon>
        <taxon>Bacillati</taxon>
        <taxon>Bacillota</taxon>
        <taxon>Clostridia</taxon>
        <taxon>Lachnospirales</taxon>
        <taxon>Lachnospiraceae</taxon>
        <taxon>Oribacterium</taxon>
    </lineage>
</organism>
<keyword evidence="2 4" id="KW-0378">Hydrolase</keyword>
<dbReference type="InterPro" id="IPR032466">
    <property type="entry name" value="Metal_Hydrolase"/>
</dbReference>
<dbReference type="PROSITE" id="PS01091">
    <property type="entry name" value="TATD_3"/>
    <property type="match status" value="1"/>
</dbReference>
<feature type="binding site" evidence="3">
    <location>
        <position position="96"/>
    </location>
    <ligand>
        <name>a divalent metal cation</name>
        <dbReference type="ChEBI" id="CHEBI:60240"/>
        <label>1</label>
    </ligand>
</feature>